<feature type="binding site" evidence="11">
    <location>
        <position position="257"/>
    </location>
    <ligand>
        <name>L-glutamine</name>
        <dbReference type="ChEBI" id="CHEBI:58359"/>
    </ligand>
</feature>
<feature type="binding site" evidence="11">
    <location>
        <position position="295"/>
    </location>
    <ligand>
        <name>L-glutamine</name>
        <dbReference type="ChEBI" id="CHEBI:58359"/>
    </ligand>
</feature>
<evidence type="ECO:0000259" key="12">
    <source>
        <dbReference type="SMART" id="SM01097"/>
    </source>
</evidence>
<dbReference type="GO" id="GO:0005524">
    <property type="term" value="F:ATP binding"/>
    <property type="evidence" value="ECO:0007669"/>
    <property type="project" value="UniProtKB-UniRule"/>
</dbReference>
<dbReference type="InterPro" id="IPR002474">
    <property type="entry name" value="CarbamoylP_synth_ssu_N"/>
</dbReference>
<evidence type="ECO:0000313" key="17">
    <source>
        <dbReference type="Proteomes" id="UP000032483"/>
    </source>
</evidence>
<feature type="region of interest" description="CPSase" evidence="11">
    <location>
        <begin position="1"/>
        <end position="176"/>
    </location>
</feature>
<keyword evidence="8 11" id="KW-0665">Pyrimidine biosynthesis</keyword>
<feature type="domain" description="Carbamoyl-phosphate synthase small subunit N-terminal" evidence="12">
    <location>
        <begin position="1"/>
        <end position="131"/>
    </location>
</feature>
<feature type="binding site" evidence="11">
    <location>
        <position position="45"/>
    </location>
    <ligand>
        <name>L-glutamine</name>
        <dbReference type="ChEBI" id="CHEBI:58359"/>
    </ligand>
</feature>
<comment type="caution">
    <text evidence="13">The sequence shown here is derived from an EMBL/GenBank/DDBJ whole genome shotgun (WGS) entry which is preliminary data.</text>
</comment>
<dbReference type="Gene3D" id="3.50.30.20">
    <property type="entry name" value="Carbamoyl-phosphate synthase small subunit, N-terminal domain"/>
    <property type="match status" value="1"/>
</dbReference>
<keyword evidence="4 11" id="KW-0436">Ligase</keyword>
<evidence type="ECO:0000256" key="5">
    <source>
        <dbReference type="ARBA" id="ARBA00022741"/>
    </source>
</evidence>
<dbReference type="HAMAP" id="MF_01209">
    <property type="entry name" value="CPSase_S_chain"/>
    <property type="match status" value="1"/>
</dbReference>
<keyword evidence="5 11" id="KW-0547">Nucleotide-binding</keyword>
<dbReference type="Pfam" id="PF00117">
    <property type="entry name" value="GATase"/>
    <property type="match status" value="1"/>
</dbReference>
<name>A0A0D8J532_9FIRM</name>
<keyword evidence="6 11" id="KW-0067">ATP-binding</keyword>
<comment type="catalytic activity">
    <reaction evidence="10 11">
        <text>L-glutamine + H2O = L-glutamate + NH4(+)</text>
        <dbReference type="Rhea" id="RHEA:15889"/>
        <dbReference type="ChEBI" id="CHEBI:15377"/>
        <dbReference type="ChEBI" id="CHEBI:28938"/>
        <dbReference type="ChEBI" id="CHEBI:29985"/>
        <dbReference type="ChEBI" id="CHEBI:58359"/>
    </reaction>
</comment>
<evidence type="ECO:0000313" key="14">
    <source>
        <dbReference type="EMBL" id="KUE76480.1"/>
    </source>
</evidence>
<keyword evidence="11" id="KW-0028">Amino-acid biosynthesis</keyword>
<feature type="active site" evidence="11">
    <location>
        <position position="340"/>
    </location>
</feature>
<comment type="subunit">
    <text evidence="11">Composed of two chains; the small (or glutamine) chain promotes the hydrolysis of glutamine to ammonia, which is used by the large (or ammonia) chain to synthesize carbamoyl phosphate. Tetramer of heterodimers (alpha,beta)4.</text>
</comment>
<dbReference type="PROSITE" id="PS51273">
    <property type="entry name" value="GATASE_TYPE_1"/>
    <property type="match status" value="1"/>
</dbReference>
<gene>
    <name evidence="11 15" type="primary">carA</name>
    <name evidence="14" type="ORF">ASJ35_08435</name>
    <name evidence="16" type="ORF">GMD52_06100</name>
    <name evidence="15" type="ORF">GMD59_04350</name>
    <name evidence="13" type="ORF">TQ39_03535</name>
</gene>
<dbReference type="RefSeq" id="WP_009321883.1">
    <property type="nucleotide sequence ID" value="NZ_CAOJUJ010000013.1"/>
</dbReference>
<evidence type="ECO:0000256" key="6">
    <source>
        <dbReference type="ARBA" id="ARBA00022840"/>
    </source>
</evidence>
<comment type="similarity">
    <text evidence="3 11">Belongs to the CarA family.</text>
</comment>
<dbReference type="GO" id="GO:0006541">
    <property type="term" value="P:glutamine metabolic process"/>
    <property type="evidence" value="ECO:0007669"/>
    <property type="project" value="InterPro"/>
</dbReference>
<evidence type="ECO:0000313" key="16">
    <source>
        <dbReference type="EMBL" id="MTS51107.1"/>
    </source>
</evidence>
<dbReference type="SMART" id="SM01097">
    <property type="entry name" value="CPSase_sm_chain"/>
    <property type="match status" value="1"/>
</dbReference>
<dbReference type="GO" id="GO:0006207">
    <property type="term" value="P:'de novo' pyrimidine nucleobase biosynthetic process"/>
    <property type="evidence" value="ECO:0007669"/>
    <property type="project" value="InterPro"/>
</dbReference>
<sequence length="363" mass="39381">MKAYLLLANGMVFEGRAFGAAGTSVGEVVFNTGMVGYEETLTDPSYYGQIITQTYPLVGNYGVNGEDAESARIWAFGYIVRELCGTPSNFRCQKTLDEFLKEQGIIGIAGVDTRRLTRIIRESGVMNGALTTEYKSADAVRADAALMEKIKAYTVKDAVDSVTTKCMETFNENGKYHVALFDFGYKRNILRNLVKRGCKVTLVPGRTTAAELAALEVDGVMLSNGPGDPAENVKIIENLKEIAALGRPVFGICLGHQLMALATGAKTEKLKYGHRGVNQPVTDFAKDRTFITSQNHGYAVVAGTVDPAVAEVSHVNANDGTTEGIRYKNIPCFTVQFHPEACGGPRDTEYLFDDFVAMMKGGC</sequence>
<dbReference type="SUPFAM" id="SSF52317">
    <property type="entry name" value="Class I glutamine amidotransferase-like"/>
    <property type="match status" value="1"/>
</dbReference>
<dbReference type="EC" id="6.3.5.5" evidence="11"/>
<evidence type="ECO:0000256" key="4">
    <source>
        <dbReference type="ARBA" id="ARBA00022598"/>
    </source>
</evidence>
<evidence type="ECO:0000313" key="18">
    <source>
        <dbReference type="Proteomes" id="UP000053433"/>
    </source>
</evidence>
<evidence type="ECO:0000313" key="20">
    <source>
        <dbReference type="Proteomes" id="UP000472755"/>
    </source>
</evidence>
<feature type="binding site" evidence="11">
    <location>
        <position position="254"/>
    </location>
    <ligand>
        <name>L-glutamine</name>
        <dbReference type="ChEBI" id="CHEBI:58359"/>
    </ligand>
</feature>
<dbReference type="Pfam" id="PF00988">
    <property type="entry name" value="CPSase_sm_chain"/>
    <property type="match status" value="1"/>
</dbReference>
<dbReference type="EMBL" id="WMZR01000006">
    <property type="protein sequence ID" value="MTS51107.1"/>
    <property type="molecule type" value="Genomic_DNA"/>
</dbReference>
<accession>A0A0D8J532</accession>
<evidence type="ECO:0000313" key="15">
    <source>
        <dbReference type="EMBL" id="MTS26517.1"/>
    </source>
</evidence>
<dbReference type="GO" id="GO:0004088">
    <property type="term" value="F:carbamoyl-phosphate synthase (glutamine-hydrolyzing) activity"/>
    <property type="evidence" value="ECO:0007669"/>
    <property type="project" value="UniProtKB-UniRule"/>
</dbReference>
<organism evidence="13 17">
    <name type="scientific">Ruthenibacterium lactatiformans</name>
    <dbReference type="NCBI Taxonomy" id="1550024"/>
    <lineage>
        <taxon>Bacteria</taxon>
        <taxon>Bacillati</taxon>
        <taxon>Bacillota</taxon>
        <taxon>Clostridia</taxon>
        <taxon>Eubacteriales</taxon>
        <taxon>Oscillospiraceae</taxon>
        <taxon>Ruthenibacterium</taxon>
    </lineage>
</organism>
<comment type="function">
    <text evidence="11">Small subunit of the glutamine-dependent carbamoyl phosphate synthetase (CPSase). CPSase catalyzes the formation of carbamoyl phosphate from the ammonia moiety of glutamine, carbonate, and phosphate donated by ATP, constituting the first step of 2 biosynthetic pathways, one leading to arginine and/or urea and the other to pyrimidine nucleotides. The small subunit (glutamine amidotransferase) binds and cleaves glutamine to supply the large subunit with the substrate ammonia.</text>
</comment>
<dbReference type="NCBIfam" id="TIGR01368">
    <property type="entry name" value="CPSaseIIsmall"/>
    <property type="match status" value="1"/>
</dbReference>
<evidence type="ECO:0000313" key="13">
    <source>
        <dbReference type="EMBL" id="KJF40908.1"/>
    </source>
</evidence>
<dbReference type="UniPathway" id="UPA00070">
    <property type="reaction ID" value="UER00115"/>
</dbReference>
<evidence type="ECO:0000256" key="2">
    <source>
        <dbReference type="ARBA" id="ARBA00005077"/>
    </source>
</evidence>
<feature type="binding site" evidence="11">
    <location>
        <position position="298"/>
    </location>
    <ligand>
        <name>L-glutamine</name>
        <dbReference type="ChEBI" id="CHEBI:58359"/>
    </ligand>
</feature>
<dbReference type="Proteomes" id="UP000449193">
    <property type="component" value="Unassembled WGS sequence"/>
</dbReference>
<protein>
    <recommendedName>
        <fullName evidence="11">Carbamoyl phosphate synthase small chain</fullName>
        <ecNumber evidence="11">6.3.5.5</ecNumber>
    </recommendedName>
    <alternativeName>
        <fullName evidence="11">Carbamoyl phosphate synthetase glutamine chain</fullName>
    </alternativeName>
</protein>
<dbReference type="AlphaFoldDB" id="A0A0D8J532"/>
<reference evidence="19 20" key="3">
    <citation type="journal article" date="2019" name="Nat. Med.">
        <title>A library of human gut bacterial isolates paired with longitudinal multiomics data enables mechanistic microbiome research.</title>
        <authorList>
            <person name="Poyet M."/>
            <person name="Groussin M."/>
            <person name="Gibbons S.M."/>
            <person name="Avila-Pacheco J."/>
            <person name="Jiang X."/>
            <person name="Kearney S.M."/>
            <person name="Perrotta A.R."/>
            <person name="Berdy B."/>
            <person name="Zhao S."/>
            <person name="Lieberman T.D."/>
            <person name="Swanson P.K."/>
            <person name="Smith M."/>
            <person name="Roesemann S."/>
            <person name="Alexander J.E."/>
            <person name="Rich S.A."/>
            <person name="Livny J."/>
            <person name="Vlamakis H."/>
            <person name="Clish C."/>
            <person name="Bullock K."/>
            <person name="Deik A."/>
            <person name="Scott J."/>
            <person name="Pierce K.A."/>
            <person name="Xavier R.J."/>
            <person name="Alm E.J."/>
        </authorList>
    </citation>
    <scope>NUCLEOTIDE SEQUENCE [LARGE SCALE GENOMIC DNA]</scope>
    <source>
        <strain evidence="15 20">BIOML-A4</strain>
        <strain evidence="16 19">BIOML-A7</strain>
    </source>
</reference>
<dbReference type="EMBL" id="WMZU01000004">
    <property type="protein sequence ID" value="MTS26517.1"/>
    <property type="molecule type" value="Genomic_DNA"/>
</dbReference>
<dbReference type="InterPro" id="IPR050472">
    <property type="entry name" value="Anth_synth/Amidotransfase"/>
</dbReference>
<dbReference type="PRINTS" id="PR00099">
    <property type="entry name" value="CPSGATASE"/>
</dbReference>
<keyword evidence="17" id="KW-1185">Reference proteome</keyword>
<dbReference type="InterPro" id="IPR035686">
    <property type="entry name" value="CPSase_GATase1"/>
</dbReference>
<dbReference type="InterPro" id="IPR029062">
    <property type="entry name" value="Class_I_gatase-like"/>
</dbReference>
<dbReference type="FunFam" id="3.50.30.20:FF:000001">
    <property type="entry name" value="Carbamoyl-phosphate synthase small chain"/>
    <property type="match status" value="1"/>
</dbReference>
<evidence type="ECO:0000256" key="7">
    <source>
        <dbReference type="ARBA" id="ARBA00022962"/>
    </source>
</evidence>
<dbReference type="InterPro" id="IPR006274">
    <property type="entry name" value="CarbamoylP_synth_ssu"/>
</dbReference>
<feature type="binding site" evidence="11">
    <location>
        <position position="227"/>
    </location>
    <ligand>
        <name>L-glutamine</name>
        <dbReference type="ChEBI" id="CHEBI:58359"/>
    </ligand>
</feature>
<dbReference type="EMBL" id="JXXK01000003">
    <property type="protein sequence ID" value="KJF40908.1"/>
    <property type="molecule type" value="Genomic_DNA"/>
</dbReference>
<keyword evidence="11" id="KW-0055">Arginine biosynthesis</keyword>
<keyword evidence="7 11" id="KW-0315">Glutamine amidotransferase</keyword>
<evidence type="ECO:0000313" key="19">
    <source>
        <dbReference type="Proteomes" id="UP000449193"/>
    </source>
</evidence>
<dbReference type="GO" id="GO:0006526">
    <property type="term" value="P:L-arginine biosynthetic process"/>
    <property type="evidence" value="ECO:0007669"/>
    <property type="project" value="UniProtKB-UniRule"/>
</dbReference>
<dbReference type="PANTHER" id="PTHR43418">
    <property type="entry name" value="MULTIFUNCTIONAL TRYPTOPHAN BIOSYNTHESIS PROTEIN-RELATED"/>
    <property type="match status" value="1"/>
</dbReference>
<reference evidence="14 18" key="2">
    <citation type="submission" date="2015-10" db="EMBL/GenBank/DDBJ databases">
        <title>A novel member of the family Ruminococcaceae isolated from human faeces.</title>
        <authorList>
            <person name="Shkoporov A.N."/>
            <person name="Chaplin A.V."/>
            <person name="Motuzova O.V."/>
            <person name="Kafarskaia L.I."/>
            <person name="Efimov B.A."/>
        </authorList>
    </citation>
    <scope>NUCLEOTIDE SEQUENCE [LARGE SCALE GENOMIC DNA]</scope>
    <source>
        <strain evidence="14 18">668</strain>
    </source>
</reference>
<dbReference type="PRINTS" id="PR00097">
    <property type="entry name" value="ANTSNTHASEII"/>
</dbReference>
<proteinExistence type="inferred from homology"/>
<evidence type="ECO:0000256" key="10">
    <source>
        <dbReference type="ARBA" id="ARBA00049285"/>
    </source>
</evidence>
<dbReference type="UniPathway" id="UPA00068">
    <property type="reaction ID" value="UER00171"/>
</dbReference>
<dbReference type="PRINTS" id="PR00096">
    <property type="entry name" value="GATASE"/>
</dbReference>
<dbReference type="Proteomes" id="UP000053433">
    <property type="component" value="Unassembled WGS sequence"/>
</dbReference>
<dbReference type="GO" id="GO:0044205">
    <property type="term" value="P:'de novo' UMP biosynthetic process"/>
    <property type="evidence" value="ECO:0007669"/>
    <property type="project" value="UniProtKB-UniRule"/>
</dbReference>
<dbReference type="PATRIC" id="fig|1550024.3.peg.791"/>
<feature type="binding site" evidence="11">
    <location>
        <position position="225"/>
    </location>
    <ligand>
        <name>L-glutamine</name>
        <dbReference type="ChEBI" id="CHEBI:58359"/>
    </ligand>
</feature>
<reference evidence="13" key="1">
    <citation type="submission" date="2015-02" db="EMBL/GenBank/DDBJ databases">
        <title>A novel member of the family Ruminococcaceae isolated from human feces.</title>
        <authorList>
            <person name="Shkoporov A.N."/>
            <person name="Chaplin A.V."/>
            <person name="Motuzova O.V."/>
            <person name="Kafarskaia L.I."/>
            <person name="Khokhlova E.V."/>
            <person name="Efimov B.A."/>
        </authorList>
    </citation>
    <scope>NUCLEOTIDE SEQUENCE [LARGE SCALE GENOMIC DNA]</scope>
    <source>
        <strain evidence="13">585-1</strain>
    </source>
</reference>
<dbReference type="PANTHER" id="PTHR43418:SF7">
    <property type="entry name" value="CARBAMOYL-PHOSPHATE SYNTHASE SMALL CHAIN"/>
    <property type="match status" value="1"/>
</dbReference>
<feature type="active site" description="Nucleophile" evidence="11">
    <location>
        <position position="253"/>
    </location>
</feature>
<evidence type="ECO:0000256" key="11">
    <source>
        <dbReference type="HAMAP-Rule" id="MF_01209"/>
    </source>
</evidence>
<dbReference type="EMBL" id="LMUA01000009">
    <property type="protein sequence ID" value="KUE76480.1"/>
    <property type="molecule type" value="Genomic_DNA"/>
</dbReference>
<comment type="pathway">
    <text evidence="1 11">Pyrimidine metabolism; UMP biosynthesis via de novo pathway; (S)-dihydroorotate from bicarbonate: step 1/3.</text>
</comment>
<dbReference type="Gene3D" id="3.40.50.880">
    <property type="match status" value="1"/>
</dbReference>
<evidence type="ECO:0000256" key="8">
    <source>
        <dbReference type="ARBA" id="ARBA00022975"/>
    </source>
</evidence>
<feature type="binding site" evidence="11">
    <location>
        <position position="297"/>
    </location>
    <ligand>
        <name>L-glutamine</name>
        <dbReference type="ChEBI" id="CHEBI:58359"/>
    </ligand>
</feature>
<dbReference type="CDD" id="cd01744">
    <property type="entry name" value="GATase1_CPSase"/>
    <property type="match status" value="1"/>
</dbReference>
<dbReference type="NCBIfam" id="NF009475">
    <property type="entry name" value="PRK12838.1"/>
    <property type="match status" value="1"/>
</dbReference>
<dbReference type="Proteomes" id="UP000032483">
    <property type="component" value="Unassembled WGS sequence"/>
</dbReference>
<comment type="pathway">
    <text evidence="2 11">Amino-acid biosynthesis; L-arginine biosynthesis; carbamoyl phosphate from bicarbonate: step 1/1.</text>
</comment>
<dbReference type="InterPro" id="IPR036480">
    <property type="entry name" value="CarbP_synth_ssu_N_sf"/>
</dbReference>
<evidence type="ECO:0000256" key="9">
    <source>
        <dbReference type="ARBA" id="ARBA00048816"/>
    </source>
</evidence>
<evidence type="ECO:0000256" key="1">
    <source>
        <dbReference type="ARBA" id="ARBA00004812"/>
    </source>
</evidence>
<feature type="active site" evidence="11">
    <location>
        <position position="338"/>
    </location>
</feature>
<dbReference type="InterPro" id="IPR017926">
    <property type="entry name" value="GATASE"/>
</dbReference>
<accession>A0A0W7TRL5</accession>
<comment type="catalytic activity">
    <reaction evidence="9 11">
        <text>hydrogencarbonate + L-glutamine + 2 ATP + H2O = carbamoyl phosphate + L-glutamate + 2 ADP + phosphate + 2 H(+)</text>
        <dbReference type="Rhea" id="RHEA:18633"/>
        <dbReference type="ChEBI" id="CHEBI:15377"/>
        <dbReference type="ChEBI" id="CHEBI:15378"/>
        <dbReference type="ChEBI" id="CHEBI:17544"/>
        <dbReference type="ChEBI" id="CHEBI:29985"/>
        <dbReference type="ChEBI" id="CHEBI:30616"/>
        <dbReference type="ChEBI" id="CHEBI:43474"/>
        <dbReference type="ChEBI" id="CHEBI:58228"/>
        <dbReference type="ChEBI" id="CHEBI:58359"/>
        <dbReference type="ChEBI" id="CHEBI:456216"/>
        <dbReference type="EC" id="6.3.5.5"/>
    </reaction>
</comment>
<evidence type="ECO:0000256" key="3">
    <source>
        <dbReference type="ARBA" id="ARBA00007800"/>
    </source>
</evidence>
<dbReference type="Proteomes" id="UP000472755">
    <property type="component" value="Unassembled WGS sequence"/>
</dbReference>
<dbReference type="GeneID" id="42855706"/>
<dbReference type="SUPFAM" id="SSF52021">
    <property type="entry name" value="Carbamoyl phosphate synthetase, small subunit N-terminal domain"/>
    <property type="match status" value="1"/>
</dbReference>